<evidence type="ECO:0000256" key="1">
    <source>
        <dbReference type="ARBA" id="ARBA00005059"/>
    </source>
</evidence>
<evidence type="ECO:0000259" key="9">
    <source>
        <dbReference type="Pfam" id="PF01488"/>
    </source>
</evidence>
<dbReference type="InterPro" id="IPR036291">
    <property type="entry name" value="NAD(P)-bd_dom_sf"/>
</dbReference>
<dbReference type="Gene3D" id="3.40.50.720">
    <property type="entry name" value="NAD(P)-binding Rossmann-like Domain"/>
    <property type="match status" value="1"/>
</dbReference>
<dbReference type="FunFam" id="3.40.50.720:FF:000031">
    <property type="entry name" value="Glutamyl-tRNA reductase"/>
    <property type="match status" value="1"/>
</dbReference>
<feature type="domain" description="Glutamyl-tRNA reductase N-terminal" evidence="10">
    <location>
        <begin position="6"/>
        <end position="155"/>
    </location>
</feature>
<dbReference type="Gene3D" id="3.30.460.30">
    <property type="entry name" value="Glutamyl-tRNA reductase, N-terminal domain"/>
    <property type="match status" value="1"/>
</dbReference>
<dbReference type="SUPFAM" id="SSF69742">
    <property type="entry name" value="Glutamyl tRNA-reductase catalytic, N-terminal domain"/>
    <property type="match status" value="1"/>
</dbReference>
<reference evidence="11" key="1">
    <citation type="submission" date="2018-06" db="EMBL/GenBank/DDBJ databases">
        <authorList>
            <person name="Zhirakovskaya E."/>
        </authorList>
    </citation>
    <scope>NUCLEOTIDE SEQUENCE</scope>
</reference>
<name>A0A3B0U5J0_9ZZZZ</name>
<dbReference type="PANTHER" id="PTHR43013">
    <property type="entry name" value="GLUTAMYL-TRNA REDUCTASE"/>
    <property type="match status" value="1"/>
</dbReference>
<keyword evidence="4" id="KW-0521">NADP</keyword>
<protein>
    <recommendedName>
        <fullName evidence="3">glutamyl-tRNA reductase</fullName>
        <ecNumber evidence="3">1.2.1.70</ecNumber>
    </recommendedName>
</protein>
<dbReference type="GO" id="GO:0008883">
    <property type="term" value="F:glutamyl-tRNA reductase activity"/>
    <property type="evidence" value="ECO:0007669"/>
    <property type="project" value="UniProtKB-EC"/>
</dbReference>
<dbReference type="PROSITE" id="PS00747">
    <property type="entry name" value="GLUTR"/>
    <property type="match status" value="1"/>
</dbReference>
<dbReference type="Pfam" id="PF00745">
    <property type="entry name" value="GlutR_dimer"/>
    <property type="match status" value="1"/>
</dbReference>
<dbReference type="InterPro" id="IPR018214">
    <property type="entry name" value="GluRdtase_CS"/>
</dbReference>
<dbReference type="SUPFAM" id="SSF69075">
    <property type="entry name" value="Glutamyl tRNA-reductase dimerization domain"/>
    <property type="match status" value="1"/>
</dbReference>
<dbReference type="InterPro" id="IPR000343">
    <property type="entry name" value="4pyrrol_synth_GluRdtase"/>
</dbReference>
<evidence type="ECO:0000256" key="5">
    <source>
        <dbReference type="ARBA" id="ARBA00023002"/>
    </source>
</evidence>
<comment type="catalytic activity">
    <reaction evidence="7">
        <text>(S)-4-amino-5-oxopentanoate + tRNA(Glu) + NADP(+) = L-glutamyl-tRNA(Glu) + NADPH + H(+)</text>
        <dbReference type="Rhea" id="RHEA:12344"/>
        <dbReference type="Rhea" id="RHEA-COMP:9663"/>
        <dbReference type="Rhea" id="RHEA-COMP:9680"/>
        <dbReference type="ChEBI" id="CHEBI:15378"/>
        <dbReference type="ChEBI" id="CHEBI:57501"/>
        <dbReference type="ChEBI" id="CHEBI:57783"/>
        <dbReference type="ChEBI" id="CHEBI:58349"/>
        <dbReference type="ChEBI" id="CHEBI:78442"/>
        <dbReference type="ChEBI" id="CHEBI:78520"/>
        <dbReference type="EC" id="1.2.1.70"/>
    </reaction>
</comment>
<keyword evidence="5 11" id="KW-0560">Oxidoreductase</keyword>
<dbReference type="InterPro" id="IPR006151">
    <property type="entry name" value="Shikm_DH/Glu-tRNA_Rdtase"/>
</dbReference>
<gene>
    <name evidence="11" type="ORF">MNBD_BACTEROID01-2953</name>
</gene>
<dbReference type="InterPro" id="IPR036343">
    <property type="entry name" value="GluRdtase_N_sf"/>
</dbReference>
<dbReference type="Pfam" id="PF01488">
    <property type="entry name" value="Shikimate_DH"/>
    <property type="match status" value="1"/>
</dbReference>
<evidence type="ECO:0000313" key="11">
    <source>
        <dbReference type="EMBL" id="VAW24300.1"/>
    </source>
</evidence>
<organism evidence="11">
    <name type="scientific">hydrothermal vent metagenome</name>
    <dbReference type="NCBI Taxonomy" id="652676"/>
    <lineage>
        <taxon>unclassified sequences</taxon>
        <taxon>metagenomes</taxon>
        <taxon>ecological metagenomes</taxon>
    </lineage>
</organism>
<dbReference type="UniPathway" id="UPA00251">
    <property type="reaction ID" value="UER00316"/>
</dbReference>
<dbReference type="GO" id="GO:0050661">
    <property type="term" value="F:NADP binding"/>
    <property type="evidence" value="ECO:0007669"/>
    <property type="project" value="InterPro"/>
</dbReference>
<proteinExistence type="inferred from homology"/>
<sequence>MIALFGLNHKTAPIEIREKFVFCEEDIKRFAPIIKTTGINGIVIVSTCNRTEFYFETTGNDTAPIFDILEKTLFEYRKIQNYKGEHFYRKEHDDAARHLFRVTSGLDSMALGEYQIVGQMKDAFNFSKKYNICSPVLVRLFNKAFESSKKVRTNTKLNRGAVSVSYAAVEMTGKKLGCLSEHPILLVGAGETGELTIQSLIKKGCKNFTVTNRTFEKAQGLAKKYNGKAEDFSNLGDLLVNNNIVITSTASKKPLITVGIVKEAMKKRNDTPLVLVDLSVPRNVAMEVGEIENVSVYDIDELKGVIEGNFEKRKGEISHAEEIIDEIVTDFVNWHCSRTLSSTFQSISNSLKEVHKSELQGFKKKQFDSDVEKASEFGNLITSKLTRLMIRNVKSITDNGRKEEYVKMVNKLFELG</sequence>
<dbReference type="InterPro" id="IPR036453">
    <property type="entry name" value="GluRdtase_dimer_dom_sf"/>
</dbReference>
<comment type="similarity">
    <text evidence="2">Belongs to the glutamyl-tRNA reductase family.</text>
</comment>
<comment type="pathway">
    <text evidence="1">Porphyrin-containing compound metabolism; protoporphyrin-IX biosynthesis; 5-aminolevulinate from L-glutamyl-tRNA(Glu): step 1/2.</text>
</comment>
<dbReference type="PIRSF" id="PIRSF000445">
    <property type="entry name" value="4pyrrol_synth_GluRdtase"/>
    <property type="match status" value="1"/>
</dbReference>
<dbReference type="EC" id="1.2.1.70" evidence="3"/>
<evidence type="ECO:0000256" key="2">
    <source>
        <dbReference type="ARBA" id="ARBA00005916"/>
    </source>
</evidence>
<dbReference type="EMBL" id="UOEP01000209">
    <property type="protein sequence ID" value="VAW24300.1"/>
    <property type="molecule type" value="Genomic_DNA"/>
</dbReference>
<evidence type="ECO:0000256" key="4">
    <source>
        <dbReference type="ARBA" id="ARBA00022857"/>
    </source>
</evidence>
<evidence type="ECO:0000256" key="7">
    <source>
        <dbReference type="ARBA" id="ARBA00047464"/>
    </source>
</evidence>
<evidence type="ECO:0000256" key="6">
    <source>
        <dbReference type="ARBA" id="ARBA00023244"/>
    </source>
</evidence>
<dbReference type="Pfam" id="PF05201">
    <property type="entry name" value="GlutR_N"/>
    <property type="match status" value="1"/>
</dbReference>
<dbReference type="AlphaFoldDB" id="A0A3B0U5J0"/>
<evidence type="ECO:0000259" key="10">
    <source>
        <dbReference type="Pfam" id="PF05201"/>
    </source>
</evidence>
<feature type="domain" description="Quinate/shikimate 5-dehydrogenase/glutamyl-tRNA reductase" evidence="9">
    <location>
        <begin position="173"/>
        <end position="305"/>
    </location>
</feature>
<accession>A0A3B0U5J0</accession>
<evidence type="ECO:0000259" key="8">
    <source>
        <dbReference type="Pfam" id="PF00745"/>
    </source>
</evidence>
<keyword evidence="6" id="KW-0627">Porphyrin biosynthesis</keyword>
<dbReference type="PANTHER" id="PTHR43013:SF1">
    <property type="entry name" value="GLUTAMYL-TRNA REDUCTASE"/>
    <property type="match status" value="1"/>
</dbReference>
<evidence type="ECO:0000256" key="3">
    <source>
        <dbReference type="ARBA" id="ARBA00012970"/>
    </source>
</evidence>
<dbReference type="SUPFAM" id="SSF51735">
    <property type="entry name" value="NAD(P)-binding Rossmann-fold domains"/>
    <property type="match status" value="1"/>
</dbReference>
<dbReference type="CDD" id="cd05213">
    <property type="entry name" value="NAD_bind_Glutamyl_tRNA_reduct"/>
    <property type="match status" value="1"/>
</dbReference>
<dbReference type="InterPro" id="IPR015896">
    <property type="entry name" value="4pyrrol_synth_GluRdtase_dimer"/>
</dbReference>
<feature type="domain" description="Tetrapyrrole biosynthesis glutamyl-tRNA reductase dimerisation" evidence="8">
    <location>
        <begin position="320"/>
        <end position="415"/>
    </location>
</feature>
<dbReference type="NCBIfam" id="TIGR01035">
    <property type="entry name" value="hemA"/>
    <property type="match status" value="1"/>
</dbReference>
<dbReference type="FunFam" id="3.30.460.30:FF:000001">
    <property type="entry name" value="Glutamyl-tRNA reductase"/>
    <property type="match status" value="1"/>
</dbReference>
<dbReference type="InterPro" id="IPR015895">
    <property type="entry name" value="4pyrrol_synth_GluRdtase_N"/>
</dbReference>
<dbReference type="GO" id="GO:0019353">
    <property type="term" value="P:protoporphyrinogen IX biosynthetic process from glutamate"/>
    <property type="evidence" value="ECO:0007669"/>
    <property type="project" value="TreeGrafter"/>
</dbReference>
<dbReference type="HAMAP" id="MF_00087">
    <property type="entry name" value="Glu_tRNA_reductase"/>
    <property type="match status" value="1"/>
</dbReference>